<accession>A0A699I4G9</accession>
<evidence type="ECO:0000256" key="7">
    <source>
        <dbReference type="ARBA" id="ARBA00023268"/>
    </source>
</evidence>
<dbReference type="InterPro" id="IPR041373">
    <property type="entry name" value="RT_RNaseH"/>
</dbReference>
<gene>
    <name evidence="11" type="ORF">Tci_488952</name>
</gene>
<dbReference type="AlphaFoldDB" id="A0A699I4G9"/>
<comment type="caution">
    <text evidence="11">The sequence shown here is derived from an EMBL/GenBank/DDBJ whole genome shotgun (WGS) entry which is preliminary data.</text>
</comment>
<keyword evidence="6 11" id="KW-0695">RNA-directed DNA polymerase</keyword>
<dbReference type="InterPro" id="IPR043502">
    <property type="entry name" value="DNA/RNA_pol_sf"/>
</dbReference>
<dbReference type="SUPFAM" id="SSF56672">
    <property type="entry name" value="DNA/RNA polymerases"/>
    <property type="match status" value="2"/>
</dbReference>
<name>A0A699I4G9_TANCI</name>
<dbReference type="InterPro" id="IPR043128">
    <property type="entry name" value="Rev_trsase/Diguanyl_cyclase"/>
</dbReference>
<dbReference type="Pfam" id="PF17919">
    <property type="entry name" value="RT_RNaseH_2"/>
    <property type="match status" value="1"/>
</dbReference>
<dbReference type="InterPro" id="IPR050951">
    <property type="entry name" value="Retrovirus_Pol_polyprotein"/>
</dbReference>
<evidence type="ECO:0000313" key="11">
    <source>
        <dbReference type="EMBL" id="GEZ16979.1"/>
    </source>
</evidence>
<feature type="compositionally biased region" description="Polar residues" evidence="8">
    <location>
        <begin position="300"/>
        <end position="309"/>
    </location>
</feature>
<evidence type="ECO:0000259" key="10">
    <source>
        <dbReference type="Pfam" id="PF17919"/>
    </source>
</evidence>
<dbReference type="FunFam" id="3.10.20.370:FF:000001">
    <property type="entry name" value="Retrovirus-related Pol polyprotein from transposon 17.6-like protein"/>
    <property type="match status" value="1"/>
</dbReference>
<organism evidence="11">
    <name type="scientific">Tanacetum cinerariifolium</name>
    <name type="common">Dalmatian daisy</name>
    <name type="synonym">Chrysanthemum cinerariifolium</name>
    <dbReference type="NCBI Taxonomy" id="118510"/>
    <lineage>
        <taxon>Eukaryota</taxon>
        <taxon>Viridiplantae</taxon>
        <taxon>Streptophyta</taxon>
        <taxon>Embryophyta</taxon>
        <taxon>Tracheophyta</taxon>
        <taxon>Spermatophyta</taxon>
        <taxon>Magnoliopsida</taxon>
        <taxon>eudicotyledons</taxon>
        <taxon>Gunneridae</taxon>
        <taxon>Pentapetalae</taxon>
        <taxon>asterids</taxon>
        <taxon>campanulids</taxon>
        <taxon>Asterales</taxon>
        <taxon>Asteraceae</taxon>
        <taxon>Asteroideae</taxon>
        <taxon>Anthemideae</taxon>
        <taxon>Anthemidinae</taxon>
        <taxon>Tanacetum</taxon>
    </lineage>
</organism>
<evidence type="ECO:0000256" key="2">
    <source>
        <dbReference type="ARBA" id="ARBA00022695"/>
    </source>
</evidence>
<keyword evidence="1" id="KW-0808">Transferase</keyword>
<dbReference type="GO" id="GO:0004519">
    <property type="term" value="F:endonuclease activity"/>
    <property type="evidence" value="ECO:0007669"/>
    <property type="project" value="UniProtKB-KW"/>
</dbReference>
<keyword evidence="5" id="KW-0378">Hydrolase</keyword>
<dbReference type="PANTHER" id="PTHR37984">
    <property type="entry name" value="PROTEIN CBG26694"/>
    <property type="match status" value="1"/>
</dbReference>
<dbReference type="GO" id="GO:0016787">
    <property type="term" value="F:hydrolase activity"/>
    <property type="evidence" value="ECO:0007669"/>
    <property type="project" value="UniProtKB-KW"/>
</dbReference>
<feature type="compositionally biased region" description="Basic and acidic residues" evidence="8">
    <location>
        <begin position="273"/>
        <end position="297"/>
    </location>
</feature>
<feature type="domain" description="Reverse transcriptase RNase H-like" evidence="9">
    <location>
        <begin position="508"/>
        <end position="593"/>
    </location>
</feature>
<dbReference type="Gene3D" id="3.30.70.270">
    <property type="match status" value="4"/>
</dbReference>
<dbReference type="PANTHER" id="PTHR37984:SF5">
    <property type="entry name" value="PROTEIN NYNRIN-LIKE"/>
    <property type="match status" value="1"/>
</dbReference>
<evidence type="ECO:0000256" key="1">
    <source>
        <dbReference type="ARBA" id="ARBA00022679"/>
    </source>
</evidence>
<protein>
    <submittedName>
        <fullName evidence="11">Putative reverse transcriptase domain-containing protein</fullName>
    </submittedName>
</protein>
<reference evidence="11" key="1">
    <citation type="journal article" date="2019" name="Sci. Rep.">
        <title>Draft genome of Tanacetum cinerariifolium, the natural source of mosquito coil.</title>
        <authorList>
            <person name="Yamashiro T."/>
            <person name="Shiraishi A."/>
            <person name="Satake H."/>
            <person name="Nakayama K."/>
        </authorList>
    </citation>
    <scope>NUCLEOTIDE SEQUENCE</scope>
</reference>
<feature type="region of interest" description="Disordered" evidence="8">
    <location>
        <begin position="273"/>
        <end position="309"/>
    </location>
</feature>
<dbReference type="FunFam" id="3.30.70.270:FF:000003">
    <property type="entry name" value="Transposon Ty3-G Gag-Pol polyprotein"/>
    <property type="match status" value="1"/>
</dbReference>
<keyword evidence="2" id="KW-0548">Nucleotidyltransferase</keyword>
<evidence type="ECO:0000256" key="5">
    <source>
        <dbReference type="ARBA" id="ARBA00022801"/>
    </source>
</evidence>
<evidence type="ECO:0000256" key="8">
    <source>
        <dbReference type="SAM" id="MobiDB-lite"/>
    </source>
</evidence>
<dbReference type="FunFam" id="3.30.70.270:FF:000020">
    <property type="entry name" value="Transposon Tf2-6 polyprotein-like Protein"/>
    <property type="match status" value="1"/>
</dbReference>
<dbReference type="GO" id="GO:0003964">
    <property type="term" value="F:RNA-directed DNA polymerase activity"/>
    <property type="evidence" value="ECO:0007669"/>
    <property type="project" value="UniProtKB-KW"/>
</dbReference>
<evidence type="ECO:0000256" key="3">
    <source>
        <dbReference type="ARBA" id="ARBA00022722"/>
    </source>
</evidence>
<evidence type="ECO:0000256" key="4">
    <source>
        <dbReference type="ARBA" id="ARBA00022759"/>
    </source>
</evidence>
<feature type="domain" description="Reverse transcriptase/retrotransposon-derived protein RNase H-like" evidence="10">
    <location>
        <begin position="57"/>
        <end position="151"/>
    </location>
</feature>
<dbReference type="InterPro" id="IPR041577">
    <property type="entry name" value="RT_RNaseH_2"/>
</dbReference>
<dbReference type="CDD" id="cd01647">
    <property type="entry name" value="RT_LTR"/>
    <property type="match status" value="1"/>
</dbReference>
<keyword evidence="3" id="KW-0540">Nuclease</keyword>
<sequence length="593" mass="68536">MDPAKIESVKDWASPKSPTEIRQFLGLAGYYRRFIEGFSKIAKPMTKLTQKKVKFEWGDKQEAAFQLLKQKLCSAPILALPKGSEDFIVYCDASNKGLGAVLMQRKKVISYASRQLKIHEKNYTTHDLELGAVVFALKIWRHYLYGTKCTVFTDHKSLQHILDQKELNMRQLLPEQLPHHEVEGRVDGLVEEAEELEVELVIRVMVGLMNKGNNRNQNGNAINDNIQGDVRNVIMNNEGRGCSYKEFLACNPKEYDMKGGVIIYTRWIEKMESKNPEKRRNGREPSRDRNVKEDNKRTRTGNAFATTANPDCRVTPRMVNLVNARNPTATHGACYECGGTDHCKASCPRIDDLFDQLQGSQYFSKIDLRPGYHQLRVPEDDILKITFRTRYGHFEFTVMPFDDILIYSKTREDHELNLGLVLELLKKEKLYAKFSKCEFWLQEVQFLKHVINGDGIHVDPSKIKAVKNWEASRTSSKVYSFLGLAGCYRRFIENFFKIAKPLTILTHKLSCDAPSLGLGCVLMQRGKVIAYASRQLKIHEKNYTTHDLELGVVVFALTIWRYYLYEMKSVIYTDHKSLHRVFNQKELNMRQRR</sequence>
<keyword evidence="4" id="KW-0255">Endonuclease</keyword>
<evidence type="ECO:0000256" key="6">
    <source>
        <dbReference type="ARBA" id="ARBA00022918"/>
    </source>
</evidence>
<dbReference type="Pfam" id="PF17917">
    <property type="entry name" value="RT_RNaseH"/>
    <property type="match status" value="1"/>
</dbReference>
<proteinExistence type="predicted"/>
<evidence type="ECO:0000259" key="9">
    <source>
        <dbReference type="Pfam" id="PF17917"/>
    </source>
</evidence>
<dbReference type="CDD" id="cd09274">
    <property type="entry name" value="RNase_HI_RT_Ty3"/>
    <property type="match status" value="2"/>
</dbReference>
<dbReference type="EMBL" id="BKCJ010248246">
    <property type="protein sequence ID" value="GEZ16979.1"/>
    <property type="molecule type" value="Genomic_DNA"/>
</dbReference>
<keyword evidence="7" id="KW-0511">Multifunctional enzyme</keyword>
<dbReference type="Gene3D" id="3.10.10.10">
    <property type="entry name" value="HIV Type 1 Reverse Transcriptase, subunit A, domain 1"/>
    <property type="match status" value="1"/>
</dbReference>